<feature type="binding site" evidence="13">
    <location>
        <position position="420"/>
    </location>
    <ligand>
        <name>K(+)</name>
        <dbReference type="ChEBI" id="CHEBI:29103"/>
    </ligand>
</feature>
<comment type="subcellular location">
    <subcellularLocation>
        <location evidence="1 12">Cell inner membrane</location>
        <topology evidence="1 12">Multi-pass membrane protein</topology>
    </subcellularLocation>
</comment>
<protein>
    <recommendedName>
        <fullName evidence="12">Trk system potassium uptake protein</fullName>
    </recommendedName>
</protein>
<evidence type="ECO:0000256" key="5">
    <source>
        <dbReference type="ARBA" id="ARBA00022519"/>
    </source>
</evidence>
<keyword evidence="7 14" id="KW-0812">Transmembrane</keyword>
<keyword evidence="10 12" id="KW-0406">Ion transport</keyword>
<evidence type="ECO:0000256" key="2">
    <source>
        <dbReference type="ARBA" id="ARBA00009137"/>
    </source>
</evidence>
<proteinExistence type="inferred from homology"/>
<feature type="transmembrane region" description="Helical" evidence="14">
    <location>
        <begin position="119"/>
        <end position="147"/>
    </location>
</feature>
<keyword evidence="4 12" id="KW-1003">Cell membrane</keyword>
<accession>F3L0V8</accession>
<feature type="transmembrane region" description="Helical" evidence="14">
    <location>
        <begin position="441"/>
        <end position="466"/>
    </location>
</feature>
<evidence type="ECO:0000256" key="6">
    <source>
        <dbReference type="ARBA" id="ARBA00022538"/>
    </source>
</evidence>
<dbReference type="EMBL" id="AEIG01000025">
    <property type="protein sequence ID" value="EGG30066.1"/>
    <property type="molecule type" value="Genomic_DNA"/>
</dbReference>
<dbReference type="Proteomes" id="UP000005615">
    <property type="component" value="Unassembled WGS sequence"/>
</dbReference>
<organism evidence="15 16">
    <name type="scientific">Aequoribacter fuscus</name>
    <dbReference type="NCBI Taxonomy" id="2518989"/>
    <lineage>
        <taxon>Bacteria</taxon>
        <taxon>Pseudomonadati</taxon>
        <taxon>Pseudomonadota</taxon>
        <taxon>Gammaproteobacteria</taxon>
        <taxon>Cellvibrionales</taxon>
        <taxon>Halieaceae</taxon>
        <taxon>Aequoribacter</taxon>
    </lineage>
</organism>
<dbReference type="GO" id="GO:0015379">
    <property type="term" value="F:potassium:chloride symporter activity"/>
    <property type="evidence" value="ECO:0007669"/>
    <property type="project" value="InterPro"/>
</dbReference>
<feature type="binding site" evidence="13">
    <location>
        <position position="421"/>
    </location>
    <ligand>
        <name>K(+)</name>
        <dbReference type="ChEBI" id="CHEBI:29103"/>
    </ligand>
</feature>
<evidence type="ECO:0000256" key="10">
    <source>
        <dbReference type="ARBA" id="ARBA00023065"/>
    </source>
</evidence>
<feature type="binding site" evidence="13">
    <location>
        <position position="206"/>
    </location>
    <ligand>
        <name>K(+)</name>
        <dbReference type="ChEBI" id="CHEBI:29103"/>
    </ligand>
</feature>
<feature type="binding site" evidence="13">
    <location>
        <position position="207"/>
    </location>
    <ligand>
        <name>K(+)</name>
        <dbReference type="ChEBI" id="CHEBI:29103"/>
    </ligand>
</feature>
<dbReference type="GO" id="GO:0005886">
    <property type="term" value="C:plasma membrane"/>
    <property type="evidence" value="ECO:0007669"/>
    <property type="project" value="UniProtKB-SubCell"/>
</dbReference>
<keyword evidence="9 14" id="KW-1133">Transmembrane helix</keyword>
<evidence type="ECO:0000256" key="13">
    <source>
        <dbReference type="PIRSR" id="PIRSR006247-1"/>
    </source>
</evidence>
<name>F3L0V8_9GAMM</name>
<comment type="similarity">
    <text evidence="2 12">Belongs to the TrkH potassium transport family.</text>
</comment>
<dbReference type="GO" id="GO:0046872">
    <property type="term" value="F:metal ion binding"/>
    <property type="evidence" value="ECO:0007669"/>
    <property type="project" value="UniProtKB-KW"/>
</dbReference>
<evidence type="ECO:0000256" key="3">
    <source>
        <dbReference type="ARBA" id="ARBA00022448"/>
    </source>
</evidence>
<feature type="transmembrane region" description="Helical" evidence="14">
    <location>
        <begin position="376"/>
        <end position="402"/>
    </location>
</feature>
<evidence type="ECO:0000256" key="7">
    <source>
        <dbReference type="ARBA" id="ARBA00022692"/>
    </source>
</evidence>
<keyword evidence="5 12" id="KW-0997">Cell inner membrane</keyword>
<dbReference type="eggNOG" id="COG0168">
    <property type="taxonomic scope" value="Bacteria"/>
</dbReference>
<keyword evidence="16" id="KW-1185">Reference proteome</keyword>
<feature type="binding site" evidence="13">
    <location>
        <position position="97"/>
    </location>
    <ligand>
        <name>K(+)</name>
        <dbReference type="ChEBI" id="CHEBI:29103"/>
    </ligand>
</feature>
<keyword evidence="13" id="KW-0479">Metal-binding</keyword>
<feature type="transmembrane region" description="Helical" evidence="14">
    <location>
        <begin position="262"/>
        <end position="281"/>
    </location>
</feature>
<dbReference type="Pfam" id="PF02386">
    <property type="entry name" value="TrkH"/>
    <property type="match status" value="1"/>
</dbReference>
<feature type="transmembrane region" description="Helical" evidence="14">
    <location>
        <begin position="168"/>
        <end position="189"/>
    </location>
</feature>
<evidence type="ECO:0000256" key="11">
    <source>
        <dbReference type="ARBA" id="ARBA00023136"/>
    </source>
</evidence>
<gene>
    <name evidence="15" type="ORF">IMCC3088_1050</name>
</gene>
<evidence type="ECO:0000256" key="9">
    <source>
        <dbReference type="ARBA" id="ARBA00022989"/>
    </source>
</evidence>
<feature type="transmembrane region" description="Helical" evidence="14">
    <location>
        <begin position="317"/>
        <end position="339"/>
    </location>
</feature>
<keyword evidence="8 12" id="KW-0630">Potassium</keyword>
<dbReference type="NCBIfam" id="TIGR00933">
    <property type="entry name" value="2a38"/>
    <property type="match status" value="1"/>
</dbReference>
<feature type="transmembrane region" description="Helical" evidence="14">
    <location>
        <begin position="24"/>
        <end position="43"/>
    </location>
</feature>
<feature type="binding site" evidence="13">
    <location>
        <position position="98"/>
    </location>
    <ligand>
        <name>K(+)</name>
        <dbReference type="ChEBI" id="CHEBI:29103"/>
    </ligand>
</feature>
<dbReference type="InterPro" id="IPR004772">
    <property type="entry name" value="TrkH"/>
</dbReference>
<keyword evidence="6 12" id="KW-0633">Potassium transport</keyword>
<dbReference type="PIRSF" id="PIRSF006247">
    <property type="entry name" value="TrkH"/>
    <property type="match status" value="1"/>
</dbReference>
<keyword evidence="11 12" id="KW-0472">Membrane</keyword>
<feature type="transmembrane region" description="Helical" evidence="14">
    <location>
        <begin position="223"/>
        <end position="241"/>
    </location>
</feature>
<feature type="transmembrane region" description="Helical" evidence="14">
    <location>
        <begin position="55"/>
        <end position="76"/>
    </location>
</feature>
<evidence type="ECO:0000256" key="12">
    <source>
        <dbReference type="PIRNR" id="PIRNR006247"/>
    </source>
</evidence>
<feature type="binding site" evidence="13">
    <location>
        <position position="303"/>
    </location>
    <ligand>
        <name>K(+)</name>
        <dbReference type="ChEBI" id="CHEBI:29103"/>
    </ligand>
</feature>
<dbReference type="STRING" id="2518989.IMCC3088_1050"/>
<feature type="binding site" evidence="13">
    <location>
        <position position="304"/>
    </location>
    <ligand>
        <name>K(+)</name>
        <dbReference type="ChEBI" id="CHEBI:29103"/>
    </ligand>
</feature>
<evidence type="ECO:0000313" key="16">
    <source>
        <dbReference type="Proteomes" id="UP000005615"/>
    </source>
</evidence>
<reference evidence="15 16" key="1">
    <citation type="journal article" date="2011" name="J. Bacteriol.">
        <title>Genome sequence of strain IMCC3088, a proteorhodopsin-containing marine bacterium belonging to the OM60/NOR5 clade.</title>
        <authorList>
            <person name="Jang Y."/>
            <person name="Oh H.M."/>
            <person name="Kang I."/>
            <person name="Lee K."/>
            <person name="Yang S.J."/>
            <person name="Cho J.C."/>
        </authorList>
    </citation>
    <scope>NUCLEOTIDE SEQUENCE [LARGE SCALE GENOMIC DNA]</scope>
    <source>
        <strain evidence="15 16">IMCC3088</strain>
    </source>
</reference>
<sequence>MLFSTAMLPSLALAWLDQDNTITAFIDGFLITLLGGFLLWAPCAGAHSELRIRDGFFVTSLFWLVLGTFGAAPLWLAPDLGLTLPAAIFESISGLTTTGATVLVGLDELPRSLLLYRQLLQWLGGIGIIVVAMAILPMLGVGGMALYRAETPGPSKDNKLTPRISGTALALFYVYITLTLACALAYYLAGMNSFDAIGHAFSTVAIGGFSTHDASMGYFNNDSILWISSLFMGIAAINFGLHFFAWKHKSLKGYASDPETGFFLLCLTASIVVTCLILLATKTLDPQESVVHGVFQAVSMATTTGFTTTDFSSWPTFLPMMLILFSFIGGCVGSTGGGLKVMRVLLIVKQGLREMRQLIHPQAIIPLRVGGRRVDAAIVSAVWSFFAVYVIAFLMILLLLMAMGLDFLSAFSAVAASLNNLGPGLGDVSANYSTVSDHTKLVLAFTMLLGRLEVFTLLVLFTPMFWRR</sequence>
<evidence type="ECO:0000256" key="14">
    <source>
        <dbReference type="SAM" id="Phobius"/>
    </source>
</evidence>
<comment type="caution">
    <text evidence="15">The sequence shown here is derived from an EMBL/GenBank/DDBJ whole genome shotgun (WGS) entry which is preliminary data.</text>
</comment>
<comment type="function">
    <text evidence="12">Low-affinity potassium transport system. Interacts with Trk system potassium uptake protein TrkA.</text>
</comment>
<dbReference type="PANTHER" id="PTHR32024:SF2">
    <property type="entry name" value="TRK SYSTEM POTASSIUM UPTAKE PROTEIN TRKG-RELATED"/>
    <property type="match status" value="1"/>
</dbReference>
<evidence type="ECO:0000256" key="1">
    <source>
        <dbReference type="ARBA" id="ARBA00004429"/>
    </source>
</evidence>
<evidence type="ECO:0000313" key="15">
    <source>
        <dbReference type="EMBL" id="EGG30066.1"/>
    </source>
</evidence>
<dbReference type="InterPro" id="IPR003445">
    <property type="entry name" value="Cat_transpt"/>
</dbReference>
<evidence type="ECO:0000256" key="4">
    <source>
        <dbReference type="ARBA" id="ARBA00022475"/>
    </source>
</evidence>
<keyword evidence="3 12" id="KW-0813">Transport</keyword>
<dbReference type="PANTHER" id="PTHR32024">
    <property type="entry name" value="TRK SYSTEM POTASSIUM UPTAKE PROTEIN TRKG-RELATED"/>
    <property type="match status" value="1"/>
</dbReference>
<dbReference type="AlphaFoldDB" id="F3L0V8"/>
<evidence type="ECO:0000256" key="8">
    <source>
        <dbReference type="ARBA" id="ARBA00022958"/>
    </source>
</evidence>